<evidence type="ECO:0000313" key="2">
    <source>
        <dbReference type="Proteomes" id="UP001162501"/>
    </source>
</evidence>
<reference evidence="1" key="1">
    <citation type="submission" date="2023-05" db="EMBL/GenBank/DDBJ databases">
        <authorList>
            <consortium name="ELIXIR-Norway"/>
        </authorList>
    </citation>
    <scope>NUCLEOTIDE SEQUENCE</scope>
</reference>
<name>A0AC59Y439_RANTA</name>
<protein>
    <submittedName>
        <fullName evidence="1">Uncharacterized protein</fullName>
    </submittedName>
</protein>
<dbReference type="Proteomes" id="UP001162501">
    <property type="component" value="Chromosome 1"/>
</dbReference>
<reference evidence="1" key="2">
    <citation type="submission" date="2025-03" db="EMBL/GenBank/DDBJ databases">
        <authorList>
            <consortium name="ELIXIR-Norway"/>
            <consortium name="Elixir Norway"/>
        </authorList>
    </citation>
    <scope>NUCLEOTIDE SEQUENCE</scope>
</reference>
<organism evidence="1 2">
    <name type="scientific">Rangifer tarandus platyrhynchus</name>
    <name type="common">Svalbard reindeer</name>
    <dbReference type="NCBI Taxonomy" id="3082113"/>
    <lineage>
        <taxon>Eukaryota</taxon>
        <taxon>Metazoa</taxon>
        <taxon>Chordata</taxon>
        <taxon>Craniata</taxon>
        <taxon>Vertebrata</taxon>
        <taxon>Euteleostomi</taxon>
        <taxon>Mammalia</taxon>
        <taxon>Eutheria</taxon>
        <taxon>Laurasiatheria</taxon>
        <taxon>Artiodactyla</taxon>
        <taxon>Ruminantia</taxon>
        <taxon>Pecora</taxon>
        <taxon>Cervidae</taxon>
        <taxon>Odocoileinae</taxon>
        <taxon>Rangifer</taxon>
    </lineage>
</organism>
<evidence type="ECO:0000313" key="1">
    <source>
        <dbReference type="EMBL" id="CAM9346413.1"/>
    </source>
</evidence>
<sequence>MLWVTKHFTFSSPGIIWKIFFVSLYYGKLSVLSKLETKMEKHILVNTNNRLMTASRNLEELSAKHMEEIKDVENYANHVCDLPEEKEAFSHSYEREHKHPRHEFKELQLKPEMQTKEVEMYQEDLSTVALSSPHEQITPLIMERSTLLRKLELGNPKPEPQRCLSHNLQKGFPQEKLEQTHQPLQKEHQKHQGPVHQSKKSLSESHNEDPEKDKTPQNCRERDLEQVARKLEMAHEDIRRLTDELQGKEKVQSKLDSALEKAQLEIEKLKENLIKLKENDSIDLQKAKEHNQRLDEEILALRNRVRSLDSEKKVLGEEVERLKRGTCDSQQNKHLGNHSPGKTVGTEQKVEILKMSQEKIEIFETELSEERERKKQLTANLNTEQRALEVESEELQKSKSELTYLCHEIRSLPGAAEHRDHLLIAHDLLQRENSELETKVLMLLQEFEQLNHFTVGKKTAAANLITSENTCKDLVPKVPILGVDIQSLKEEEEELCPELGENKQKEVPEKAVKEGTFPREGQKEEDSQQNQEMTDEEQQLTLQPEEVMRLREELSLMNQSLLQSQSSGDTSEDSSAQYPSSGEKLKYQQEEVQQLHQNLHRLQTLCSSAEKELRYERGKNYDLKKHNSLLQEESIKIKIELKQAQEKLLDSSKMCCSLTAEWKHCQQKMRELELEVLKQAQSIKSQNNLQEMLAQEKSKVADAEDKILDLQQKLEHAHKVNLTDTCILEKKQLEERIKEAIENEAKIKQQYQEEQQKRKLLDQNMNELQKQVKILQEKESLLEMTSSQQQIKLQQQKAQLKELENEKRKSDEHLKSNQELSKKLSVLQQEKEALCEENEHLLKQFDLYMRNYNQKYQYYKVKLHRVKDRLVDEVELRDERIKQLENEVGALRQQMEKEKAFQHQITTQNDILLLEKRKLLEQVTEQETLINSNKWMISSVQSRVLVLDEENKQLQKNSLQLTQEVDLLEHIIKSIQIHRGEETTVCDICESEVLNKIMYLPNSSFSGMGSVEPAGSLEETEEQRLEETVADPKSLKSLSCSQNSEAGYINMASVKETHLIQK</sequence>
<dbReference type="EMBL" id="OX596085">
    <property type="protein sequence ID" value="CAM9346413.1"/>
    <property type="molecule type" value="Genomic_DNA"/>
</dbReference>
<accession>A0AC59Y439</accession>
<proteinExistence type="predicted"/>
<gene>
    <name evidence="1" type="ORF">MRATA1EN22A_LOCUS1275</name>
</gene>